<dbReference type="Proteomes" id="UP000788993">
    <property type="component" value="Unassembled WGS sequence"/>
</dbReference>
<evidence type="ECO:0000313" key="2">
    <source>
        <dbReference type="Proteomes" id="UP000788993"/>
    </source>
</evidence>
<gene>
    <name evidence="1" type="ORF">OGATHE_004156</name>
</gene>
<accession>A0A9P8P4Z2</accession>
<dbReference type="EMBL" id="JAEUBD010001178">
    <property type="protein sequence ID" value="KAH3665340.1"/>
    <property type="molecule type" value="Genomic_DNA"/>
</dbReference>
<name>A0A9P8P4Z2_9ASCO</name>
<reference evidence="1" key="1">
    <citation type="journal article" date="2021" name="Open Biol.">
        <title>Shared evolutionary footprints suggest mitochondrial oxidative damage underlies multiple complex I losses in fungi.</title>
        <authorList>
            <person name="Schikora-Tamarit M.A."/>
            <person name="Marcet-Houben M."/>
            <person name="Nosek J."/>
            <person name="Gabaldon T."/>
        </authorList>
    </citation>
    <scope>NUCLEOTIDE SEQUENCE</scope>
    <source>
        <strain evidence="1">NCAIM Y.01608</strain>
    </source>
</reference>
<protein>
    <submittedName>
        <fullName evidence="1">Uncharacterized protein</fullName>
    </submittedName>
</protein>
<proteinExistence type="predicted"/>
<keyword evidence="2" id="KW-1185">Reference proteome</keyword>
<reference evidence="1" key="2">
    <citation type="submission" date="2021-01" db="EMBL/GenBank/DDBJ databases">
        <authorList>
            <person name="Schikora-Tamarit M.A."/>
        </authorList>
    </citation>
    <scope>NUCLEOTIDE SEQUENCE</scope>
    <source>
        <strain evidence="1">NCAIM Y.01608</strain>
    </source>
</reference>
<comment type="caution">
    <text evidence="1">The sequence shown here is derived from an EMBL/GenBank/DDBJ whole genome shotgun (WGS) entry which is preliminary data.</text>
</comment>
<dbReference type="AlphaFoldDB" id="A0A9P8P4Z2"/>
<organism evidence="1 2">
    <name type="scientific">Ogataea polymorpha</name>
    <dbReference type="NCBI Taxonomy" id="460523"/>
    <lineage>
        <taxon>Eukaryota</taxon>
        <taxon>Fungi</taxon>
        <taxon>Dikarya</taxon>
        <taxon>Ascomycota</taxon>
        <taxon>Saccharomycotina</taxon>
        <taxon>Pichiomycetes</taxon>
        <taxon>Pichiales</taxon>
        <taxon>Pichiaceae</taxon>
        <taxon>Ogataea</taxon>
    </lineage>
</organism>
<evidence type="ECO:0000313" key="1">
    <source>
        <dbReference type="EMBL" id="KAH3665340.1"/>
    </source>
</evidence>
<sequence length="160" mass="17606">MMAYKSSNDGWTTDWLIIVQGRYFHLCTTTELINPASLIVFESCSMTFIGKAKARFQSREDSVWELTKSKTALTLSLESNMWIRRVPSAILICTLASPDPISSTGGSSFFWTVSAMTGSGIRSPGTGEPRRWPRPVNPPCFGFGGVYDSSIFLITVTSTS</sequence>